<feature type="non-terminal residue" evidence="1">
    <location>
        <position position="1"/>
    </location>
</feature>
<name>A0A3M7P4V6_BRAPC</name>
<sequence length="264" mass="30790">SAALLTQKSKVKDLPYFTLNIKVIPQVQNLVYLGLPIGESEFVSNFIEENWMKVEKSFYSLYGLGCKPKISSPAIVGFLYKQFCQSFFRYHLDLLFIVKRAYGIKKFARFRAMLESVKVESIEQMYLKQKRQKPIVIFLSDLKRYQQHKDNIYLNSQLQKSLETNEINDLVLHLATMAQSKKDEWGQTWLFVPLANALSIWNDTWIDNELIFNFNNKNNNKLQQGGLRRRLTKEAVYGWCVPILNTWSVDGAAVPVVAEEQLYR</sequence>
<protein>
    <recommendedName>
        <fullName evidence="3">RNA-directed DNA polymerase from mobile element jockey-like</fullName>
    </recommendedName>
</protein>
<dbReference type="Proteomes" id="UP000276133">
    <property type="component" value="Unassembled WGS sequence"/>
</dbReference>
<proteinExistence type="predicted"/>
<accession>A0A3M7P4V6</accession>
<evidence type="ECO:0008006" key="3">
    <source>
        <dbReference type="Google" id="ProtNLM"/>
    </source>
</evidence>
<gene>
    <name evidence="1" type="ORF">BpHYR1_052931</name>
</gene>
<organism evidence="1 2">
    <name type="scientific">Brachionus plicatilis</name>
    <name type="common">Marine rotifer</name>
    <name type="synonym">Brachionus muelleri</name>
    <dbReference type="NCBI Taxonomy" id="10195"/>
    <lineage>
        <taxon>Eukaryota</taxon>
        <taxon>Metazoa</taxon>
        <taxon>Spiralia</taxon>
        <taxon>Gnathifera</taxon>
        <taxon>Rotifera</taxon>
        <taxon>Eurotatoria</taxon>
        <taxon>Monogononta</taxon>
        <taxon>Pseudotrocha</taxon>
        <taxon>Ploima</taxon>
        <taxon>Brachionidae</taxon>
        <taxon>Brachionus</taxon>
    </lineage>
</organism>
<dbReference type="AlphaFoldDB" id="A0A3M7P4V6"/>
<evidence type="ECO:0000313" key="1">
    <source>
        <dbReference type="EMBL" id="RMZ94053.1"/>
    </source>
</evidence>
<evidence type="ECO:0000313" key="2">
    <source>
        <dbReference type="Proteomes" id="UP000276133"/>
    </source>
</evidence>
<keyword evidence="2" id="KW-1185">Reference proteome</keyword>
<dbReference type="EMBL" id="REGN01013339">
    <property type="protein sequence ID" value="RMZ94053.1"/>
    <property type="molecule type" value="Genomic_DNA"/>
</dbReference>
<comment type="caution">
    <text evidence="1">The sequence shown here is derived from an EMBL/GenBank/DDBJ whole genome shotgun (WGS) entry which is preliminary data.</text>
</comment>
<reference evidence="1 2" key="1">
    <citation type="journal article" date="2018" name="Sci. Rep.">
        <title>Genomic signatures of local adaptation to the degree of environmental predictability in rotifers.</title>
        <authorList>
            <person name="Franch-Gras L."/>
            <person name="Hahn C."/>
            <person name="Garcia-Roger E.M."/>
            <person name="Carmona M.J."/>
            <person name="Serra M."/>
            <person name="Gomez A."/>
        </authorList>
    </citation>
    <scope>NUCLEOTIDE SEQUENCE [LARGE SCALE GENOMIC DNA]</scope>
    <source>
        <strain evidence="1">HYR1</strain>
    </source>
</reference>